<evidence type="ECO:0000313" key="3">
    <source>
        <dbReference type="Proteomes" id="UP001327560"/>
    </source>
</evidence>
<dbReference type="Proteomes" id="UP001327560">
    <property type="component" value="Chromosome 7"/>
</dbReference>
<dbReference type="GO" id="GO:0016799">
    <property type="term" value="F:hydrolase activity, hydrolyzing N-glycosyl compounds"/>
    <property type="evidence" value="ECO:0007669"/>
    <property type="project" value="TreeGrafter"/>
</dbReference>
<dbReference type="PANTHER" id="PTHR31223:SF70">
    <property type="entry name" value="LOG FAMILY PROTEIN YJL055W"/>
    <property type="match status" value="1"/>
</dbReference>
<gene>
    <name evidence="2" type="ORF">Cni_G21953</name>
</gene>
<evidence type="ECO:0000256" key="1">
    <source>
        <dbReference type="SAM" id="MobiDB-lite"/>
    </source>
</evidence>
<dbReference type="GO" id="GO:0009691">
    <property type="term" value="P:cytokinin biosynthetic process"/>
    <property type="evidence" value="ECO:0007669"/>
    <property type="project" value="TreeGrafter"/>
</dbReference>
<feature type="region of interest" description="Disordered" evidence="1">
    <location>
        <begin position="166"/>
        <end position="186"/>
    </location>
</feature>
<keyword evidence="3" id="KW-1185">Reference proteome</keyword>
<accession>A0AAQ3QJ68</accession>
<organism evidence="2 3">
    <name type="scientific">Canna indica</name>
    <name type="common">Indian-shot</name>
    <dbReference type="NCBI Taxonomy" id="4628"/>
    <lineage>
        <taxon>Eukaryota</taxon>
        <taxon>Viridiplantae</taxon>
        <taxon>Streptophyta</taxon>
        <taxon>Embryophyta</taxon>
        <taxon>Tracheophyta</taxon>
        <taxon>Spermatophyta</taxon>
        <taxon>Magnoliopsida</taxon>
        <taxon>Liliopsida</taxon>
        <taxon>Zingiberales</taxon>
        <taxon>Cannaceae</taxon>
        <taxon>Canna</taxon>
    </lineage>
</organism>
<feature type="compositionally biased region" description="Basic and acidic residues" evidence="1">
    <location>
        <begin position="172"/>
        <end position="185"/>
    </location>
</feature>
<sequence length="230" mass="25832">MHQRKAKIARHSTLASSPFLVSNSSNLPSTSTLLLSQTPCGQWCVDVYGTLEELLEVIAWAELGNRHPRQACKHLSNPHNALDRSAAIEAKGFMLIKVGLLNIDGYYNSLLAFIDRAVEDCYLFLSAPNGQRQRSLPKTRARQSNQHQIRALSMIDSLDLTKYASTHGGRMLRPDPHQDKKDRHPPIVIRHSRKRCGADSSDSLQKMQDMSSTWIPCLTSLSLVRRCPFS</sequence>
<dbReference type="GO" id="GO:0005634">
    <property type="term" value="C:nucleus"/>
    <property type="evidence" value="ECO:0007669"/>
    <property type="project" value="TreeGrafter"/>
</dbReference>
<dbReference type="GO" id="GO:0005829">
    <property type="term" value="C:cytosol"/>
    <property type="evidence" value="ECO:0007669"/>
    <property type="project" value="TreeGrafter"/>
</dbReference>
<dbReference type="Gene3D" id="3.40.50.450">
    <property type="match status" value="1"/>
</dbReference>
<dbReference type="EMBL" id="CP136896">
    <property type="protein sequence ID" value="WOL13184.1"/>
    <property type="molecule type" value="Genomic_DNA"/>
</dbReference>
<dbReference type="AlphaFoldDB" id="A0AAQ3QJ68"/>
<evidence type="ECO:0000313" key="2">
    <source>
        <dbReference type="EMBL" id="WOL13184.1"/>
    </source>
</evidence>
<proteinExistence type="predicted"/>
<name>A0AAQ3QJ68_9LILI</name>
<protein>
    <submittedName>
        <fullName evidence="2">Cytokinin riboside 5'-monophosphate phosphoribohydrolase LOG1-like isoform X1</fullName>
    </submittedName>
</protein>
<reference evidence="2 3" key="1">
    <citation type="submission" date="2023-10" db="EMBL/GenBank/DDBJ databases">
        <title>Chromosome-scale genome assembly provides insights into flower coloration mechanisms of Canna indica.</title>
        <authorList>
            <person name="Li C."/>
        </authorList>
    </citation>
    <scope>NUCLEOTIDE SEQUENCE [LARGE SCALE GENOMIC DNA]</scope>
    <source>
        <tissue evidence="2">Flower</tissue>
    </source>
</reference>
<dbReference type="PANTHER" id="PTHR31223">
    <property type="entry name" value="LOG FAMILY PROTEIN YJL055W"/>
    <property type="match status" value="1"/>
</dbReference>